<dbReference type="GO" id="GO:0016757">
    <property type="term" value="F:glycosyltransferase activity"/>
    <property type="evidence" value="ECO:0007669"/>
    <property type="project" value="UniProtKB-ARBA"/>
</dbReference>
<feature type="domain" description="Glycosyltransferase subfamily 4-like N-terminal" evidence="1">
    <location>
        <begin position="55"/>
        <end position="177"/>
    </location>
</feature>
<dbReference type="SUPFAM" id="SSF53756">
    <property type="entry name" value="UDP-Glycosyltransferase/glycogen phosphorylase"/>
    <property type="match status" value="1"/>
</dbReference>
<dbReference type="Gene3D" id="3.40.50.2000">
    <property type="entry name" value="Glycogen Phosphorylase B"/>
    <property type="match status" value="2"/>
</dbReference>
<name>A0A0C9MVU5_SPHPI</name>
<dbReference type="PANTHER" id="PTHR12526">
    <property type="entry name" value="GLYCOSYLTRANSFERASE"/>
    <property type="match status" value="1"/>
</dbReference>
<dbReference type="Proteomes" id="UP000032025">
    <property type="component" value="Unassembled WGS sequence"/>
</dbReference>
<dbReference type="GO" id="GO:0005975">
    <property type="term" value="P:carbohydrate metabolic process"/>
    <property type="evidence" value="ECO:0007669"/>
    <property type="project" value="InterPro"/>
</dbReference>
<evidence type="ECO:0000313" key="3">
    <source>
        <dbReference type="Proteomes" id="UP000032025"/>
    </source>
</evidence>
<reference evidence="2 3" key="1">
    <citation type="submission" date="2014-08" db="EMBL/GenBank/DDBJ databases">
        <title>Whole genome shotgun sequence of Sphingomonas paucimobilis NBRC 13935.</title>
        <authorList>
            <person name="Hosoyama A."/>
            <person name="Hashimoto M."/>
            <person name="Hosoyama Y."/>
            <person name="Noguchi M."/>
            <person name="Uohara A."/>
            <person name="Ohji S."/>
            <person name="Katano-Makiyama Y."/>
            <person name="Ichikawa N."/>
            <person name="Kimura A."/>
            <person name="Yamazoe A."/>
            <person name="Fujita N."/>
        </authorList>
    </citation>
    <scope>NUCLEOTIDE SEQUENCE [LARGE SCALE GENOMIC DNA]</scope>
    <source>
        <strain evidence="2 3">NBRC 13935</strain>
    </source>
</reference>
<comment type="caution">
    <text evidence="2">The sequence shown here is derived from an EMBL/GenBank/DDBJ whole genome shotgun (WGS) entry which is preliminary data.</text>
</comment>
<dbReference type="Pfam" id="PF13692">
    <property type="entry name" value="Glyco_trans_1_4"/>
    <property type="match status" value="1"/>
</dbReference>
<proteinExistence type="predicted"/>
<sequence>MNGYALTPPVRHIALIGNFPPRRCGIATFTADLHDALRQISPDASLSTVAMNDPGTRHRYPEEVGYEIAQDDPDAYLAAADHLNALNPDVICVQHEFGIFGGKAGGYLLPMLERLRAPVVTTLHTVLTQPDPDQRRVMRALAERSSRLVVMTEMGRTILTRDMEVAAGKIAVIPHGIPDLPFLDPAFHKHRFGLDGHRVILTFGLLSPNKGIEVMIEALYRLVKDHPDLVYIVLGATHPHLAAREGERYRDELASRVRRLGLESHVRFVNEYVDAPTLQAWLSACDIYVTPYLSEAQITSGTLAYAVGLGKAVISTPYWHAQELLAGRRGQLVPFGSPEALAGSVGAVLSNRNLRDEMRRNAYQAGRDMIWPVVAERYTTLFQRARIEVFGKPGVVQLHASKSKPPKPSLSAVARLTDGCGMLQHSRSTVPDRRHGYCLDDNARALMLATQFEAERIEAKRALALAPTYASFVDLAWNEQSQRFRNFMAFNRNWLEQEGSQDSFGRAVWAIGRTAELTRNHGLKLWATALADKVIPASAFLTSPRARAFAILGLAAHLSVYPGHRPARLQLESFAGELLDLLRTVRRDAWTWFEPVLAYDNARLPEALLLASTVLGRTDMRQDALEALDWLRRQQTAPEGHFRPVGTQSFGAAFQPPRAFDQQPLEAWATIDACTLAFAQDGDRRWRDHAEAAFAWYLGANDLGVRIASPDGGCYDGLQVDRVNLNQGAESILAFQFAALAIARLRNEAAALDTSEERQVAASGGKACR</sequence>
<dbReference type="AlphaFoldDB" id="A0A0C9MVU5"/>
<protein>
    <submittedName>
        <fullName evidence="2">DNA, contig: SP643</fullName>
    </submittedName>
</protein>
<dbReference type="InterPro" id="IPR028098">
    <property type="entry name" value="Glyco_trans_4-like_N"/>
</dbReference>
<organism evidence="2 3">
    <name type="scientific">Sphingomonas paucimobilis NBRC 13935</name>
    <dbReference type="NCBI Taxonomy" id="1219050"/>
    <lineage>
        <taxon>Bacteria</taxon>
        <taxon>Pseudomonadati</taxon>
        <taxon>Pseudomonadota</taxon>
        <taxon>Alphaproteobacteria</taxon>
        <taxon>Sphingomonadales</taxon>
        <taxon>Sphingomonadaceae</taxon>
        <taxon>Sphingomonas</taxon>
    </lineage>
</organism>
<dbReference type="Pfam" id="PF13439">
    <property type="entry name" value="Glyco_transf_4"/>
    <property type="match status" value="1"/>
</dbReference>
<dbReference type="EMBL" id="BBJS01000043">
    <property type="protein sequence ID" value="GAN14736.1"/>
    <property type="molecule type" value="Genomic_DNA"/>
</dbReference>
<dbReference type="SUPFAM" id="SSF48208">
    <property type="entry name" value="Six-hairpin glycosidases"/>
    <property type="match status" value="1"/>
</dbReference>
<evidence type="ECO:0000313" key="2">
    <source>
        <dbReference type="EMBL" id="GAN14736.1"/>
    </source>
</evidence>
<dbReference type="RefSeq" id="WP_007406278.1">
    <property type="nucleotide sequence ID" value="NZ_BBJS01000043.1"/>
</dbReference>
<gene>
    <name evidence="2" type="ORF">SP6_43_02350</name>
</gene>
<dbReference type="PANTHER" id="PTHR12526:SF572">
    <property type="entry name" value="BLL5144 PROTEIN"/>
    <property type="match status" value="1"/>
</dbReference>
<evidence type="ECO:0000259" key="1">
    <source>
        <dbReference type="Pfam" id="PF13439"/>
    </source>
</evidence>
<dbReference type="InterPro" id="IPR008928">
    <property type="entry name" value="6-hairpin_glycosidase_sf"/>
</dbReference>
<accession>A0A0C9MVU5</accession>
<dbReference type="CDD" id="cd03822">
    <property type="entry name" value="GT4_mannosyltransferase-like"/>
    <property type="match status" value="1"/>
</dbReference>
<keyword evidence="3" id="KW-1185">Reference proteome</keyword>